<proteinExistence type="predicted"/>
<protein>
    <submittedName>
        <fullName evidence="1">Integral membrane protein</fullName>
    </submittedName>
</protein>
<dbReference type="AlphaFoldDB" id="A0A0G0ZC54"/>
<dbReference type="Proteomes" id="UP000034951">
    <property type="component" value="Unassembled WGS sequence"/>
</dbReference>
<comment type="caution">
    <text evidence="1">The sequence shown here is derived from an EMBL/GenBank/DDBJ whole genome shotgun (WGS) entry which is preliminary data.</text>
</comment>
<gene>
    <name evidence="1" type="ORF">UV10_C0004G0007</name>
</gene>
<dbReference type="EMBL" id="LCDE01000004">
    <property type="protein sequence ID" value="KKS46292.1"/>
    <property type="molecule type" value="Genomic_DNA"/>
</dbReference>
<sequence length="316" mass="34414">MGQNLVIGSLALTFHRTCRVPRAQGLVNDLPAGMGNFPVFRVADYTGKAPGHWKYGGHFFPMYPQEAMWVGFNRPQSPVALLVGAGMVNAVTGKKLEPKLIAGKEQNYLVVPPQPWLDGFKRSEGESVFQFVAAELGKGETAEEQILGTAEFGGIQIGVHMPKIPLIPATRPREHVVGGDYYGEFLSRGVKSMSFTPRDMGLGTGGAIKQKIYPDPYLAGRTVTDVWAEEPTEKLYVYIVHANDFEAITGQKPPATPITYQFYQQHGYPWFGLPDGSWGDVEGGGKPIEDLKPVSGGPDLVNAGVVKPNPMTQGIW</sequence>
<evidence type="ECO:0000313" key="1">
    <source>
        <dbReference type="EMBL" id="KKS46292.1"/>
    </source>
</evidence>
<organism evidence="1 2">
    <name type="scientific">Candidatus Azambacteria bacterium GW2011_GWA1_42_19</name>
    <dbReference type="NCBI Taxonomy" id="1618609"/>
    <lineage>
        <taxon>Bacteria</taxon>
        <taxon>Candidatus Azamiibacteriota</taxon>
    </lineage>
</organism>
<evidence type="ECO:0000313" key="2">
    <source>
        <dbReference type="Proteomes" id="UP000034951"/>
    </source>
</evidence>
<name>A0A0G0ZC54_9BACT</name>
<reference evidence="1 2" key="1">
    <citation type="journal article" date="2015" name="Nature">
        <title>rRNA introns, odd ribosomes, and small enigmatic genomes across a large radiation of phyla.</title>
        <authorList>
            <person name="Brown C.T."/>
            <person name="Hug L.A."/>
            <person name="Thomas B.C."/>
            <person name="Sharon I."/>
            <person name="Castelle C.J."/>
            <person name="Singh A."/>
            <person name="Wilkins M.J."/>
            <person name="Williams K.H."/>
            <person name="Banfield J.F."/>
        </authorList>
    </citation>
    <scope>NUCLEOTIDE SEQUENCE [LARGE SCALE GENOMIC DNA]</scope>
</reference>
<accession>A0A0G0ZC54</accession>